<dbReference type="InterPro" id="IPR043129">
    <property type="entry name" value="ATPase_NBD"/>
</dbReference>
<evidence type="ECO:0000256" key="1">
    <source>
        <dbReference type="ARBA" id="ARBA00008748"/>
    </source>
</evidence>
<name>A0A4V3DLA9_9GAMM</name>
<evidence type="ECO:0000256" key="9">
    <source>
        <dbReference type="HAMAP-Rule" id="MF_00020"/>
    </source>
</evidence>
<sequence>MSASTRNWLVMNVGSATLKVAVYTVDGDGERAGASHRVTIPLGDDADVDAALSTALTRLPAAAQQPQAIVHRVVHGGRRAGAVVLTPAQCAELTALAPMAPLHQPPALALVELAARRWPRARQFAAFDTSWHAHLAPWSRRLPLPQGLHTAGVMRYGFHGLAYQSAWRQLKAQAPALAHRRLVMAHLGGGSSLCAVHDGRSIDTTMGLTPLDGVPMATRSGSLDPGVIGYLTHALRMPWPEIEQVLWRESGLKGLSGLSGDMRELQADPGEAAALAREHYARRVAQAMAAMATSLGGVDAIVFSGGIGAGAAAVRAQIAAPLRWMGIELDPEANQRGGPAVHADHATVSAWVFHVNEEDELLEAALAEERA</sequence>
<comment type="cofactor">
    <cofactor evidence="9">
        <name>Mg(2+)</name>
        <dbReference type="ChEBI" id="CHEBI:18420"/>
    </cofactor>
    <cofactor evidence="9">
        <name>Mn(2+)</name>
        <dbReference type="ChEBI" id="CHEBI:29035"/>
    </cofactor>
    <text evidence="9">Mg(2+). Can also accept Mn(2+).</text>
</comment>
<dbReference type="GO" id="GO:0000287">
    <property type="term" value="F:magnesium ion binding"/>
    <property type="evidence" value="ECO:0007669"/>
    <property type="project" value="UniProtKB-UniRule"/>
</dbReference>
<dbReference type="GO" id="GO:0008776">
    <property type="term" value="F:acetate kinase activity"/>
    <property type="evidence" value="ECO:0007669"/>
    <property type="project" value="UniProtKB-UniRule"/>
</dbReference>
<comment type="pathway">
    <text evidence="9">Metabolic intermediate biosynthesis; acetyl-CoA biosynthesis; acetyl-CoA from acetate: step 1/2.</text>
</comment>
<dbReference type="PROSITE" id="PS01076">
    <property type="entry name" value="ACETATE_KINASE_2"/>
    <property type="match status" value="1"/>
</dbReference>
<keyword evidence="2 9" id="KW-0963">Cytoplasm</keyword>
<comment type="catalytic activity">
    <reaction evidence="9">
        <text>acetate + ATP = acetyl phosphate + ADP</text>
        <dbReference type="Rhea" id="RHEA:11352"/>
        <dbReference type="ChEBI" id="CHEBI:22191"/>
        <dbReference type="ChEBI" id="CHEBI:30089"/>
        <dbReference type="ChEBI" id="CHEBI:30616"/>
        <dbReference type="ChEBI" id="CHEBI:456216"/>
        <dbReference type="EC" id="2.7.2.1"/>
    </reaction>
</comment>
<keyword evidence="8 9" id="KW-0460">Magnesium</keyword>
<feature type="binding site" evidence="9">
    <location>
        <begin position="261"/>
        <end position="263"/>
    </location>
    <ligand>
        <name>ATP</name>
        <dbReference type="ChEBI" id="CHEBI:30616"/>
    </ligand>
</feature>
<dbReference type="SUPFAM" id="SSF53067">
    <property type="entry name" value="Actin-like ATPase domain"/>
    <property type="match status" value="2"/>
</dbReference>
<keyword evidence="4 9" id="KW-0479">Metal-binding</keyword>
<dbReference type="GO" id="GO:0005524">
    <property type="term" value="F:ATP binding"/>
    <property type="evidence" value="ECO:0007669"/>
    <property type="project" value="UniProtKB-KW"/>
</dbReference>
<feature type="site" description="Transition state stabilizer" evidence="9">
    <location>
        <position position="159"/>
    </location>
</feature>
<evidence type="ECO:0000256" key="5">
    <source>
        <dbReference type="ARBA" id="ARBA00022741"/>
    </source>
</evidence>
<dbReference type="PRINTS" id="PR00471">
    <property type="entry name" value="ACETATEKNASE"/>
</dbReference>
<accession>A0A4V3DLA9</accession>
<comment type="caution">
    <text evidence="11">The sequence shown here is derived from an EMBL/GenBank/DDBJ whole genome shotgun (WGS) entry which is preliminary data.</text>
</comment>
<dbReference type="AlphaFoldDB" id="A0A4V3DLA9"/>
<feature type="binding site" evidence="9">
    <location>
        <position position="72"/>
    </location>
    <ligand>
        <name>substrate</name>
    </ligand>
</feature>
<comment type="subunit">
    <text evidence="9">Homodimer.</text>
</comment>
<organism evidence="11 12">
    <name type="scientific">Tahibacter aquaticus</name>
    <dbReference type="NCBI Taxonomy" id="520092"/>
    <lineage>
        <taxon>Bacteria</taxon>
        <taxon>Pseudomonadati</taxon>
        <taxon>Pseudomonadota</taxon>
        <taxon>Gammaproteobacteria</taxon>
        <taxon>Lysobacterales</taxon>
        <taxon>Rhodanobacteraceae</taxon>
        <taxon>Tahibacter</taxon>
    </lineage>
</organism>
<evidence type="ECO:0000256" key="3">
    <source>
        <dbReference type="ARBA" id="ARBA00022679"/>
    </source>
</evidence>
<dbReference type="PIRSF" id="PIRSF000722">
    <property type="entry name" value="Acetate_prop_kin"/>
    <property type="match status" value="1"/>
</dbReference>
<feature type="active site" description="Proton donor/acceptor" evidence="9">
    <location>
        <position position="128"/>
    </location>
</feature>
<dbReference type="GO" id="GO:0005829">
    <property type="term" value="C:cytosol"/>
    <property type="evidence" value="ECO:0007669"/>
    <property type="project" value="TreeGrafter"/>
</dbReference>
<evidence type="ECO:0000313" key="12">
    <source>
        <dbReference type="Proteomes" id="UP000295293"/>
    </source>
</evidence>
<feature type="binding site" evidence="9">
    <location>
        <position position="357"/>
    </location>
    <ligand>
        <name>Mg(2+)</name>
        <dbReference type="ChEBI" id="CHEBI:18420"/>
    </ligand>
</feature>
<dbReference type="Proteomes" id="UP000295293">
    <property type="component" value="Unassembled WGS sequence"/>
</dbReference>
<comment type="function">
    <text evidence="9">Catalyzes the formation of acetyl phosphate from acetate and ATP. Can also catalyze the reverse reaction.</text>
</comment>
<dbReference type="InterPro" id="IPR004372">
    <property type="entry name" value="Ac/propionate_kinase"/>
</dbReference>
<keyword evidence="7 9" id="KW-0067">ATP-binding</keyword>
<gene>
    <name evidence="9" type="primary">ackA</name>
    <name evidence="11" type="ORF">DFR29_12158</name>
</gene>
<comment type="subcellular location">
    <subcellularLocation>
        <location evidence="9">Cytoplasm</location>
    </subcellularLocation>
</comment>
<feature type="binding site" evidence="9">
    <location>
        <begin position="186"/>
        <end position="190"/>
    </location>
    <ligand>
        <name>ATP</name>
        <dbReference type="ChEBI" id="CHEBI:30616"/>
    </ligand>
</feature>
<dbReference type="PANTHER" id="PTHR21060:SF21">
    <property type="entry name" value="ACETATE KINASE"/>
    <property type="match status" value="1"/>
</dbReference>
<keyword evidence="3 9" id="KW-0808">Transferase</keyword>
<evidence type="ECO:0000256" key="7">
    <source>
        <dbReference type="ARBA" id="ARBA00022840"/>
    </source>
</evidence>
<dbReference type="Pfam" id="PF00871">
    <property type="entry name" value="Acetate_kinase"/>
    <property type="match status" value="1"/>
</dbReference>
<comment type="similarity">
    <text evidence="1 9 10">Belongs to the acetokinase family.</text>
</comment>
<dbReference type="Gene3D" id="3.30.420.40">
    <property type="match status" value="2"/>
</dbReference>
<dbReference type="PANTHER" id="PTHR21060">
    <property type="entry name" value="ACETATE KINASE"/>
    <property type="match status" value="1"/>
</dbReference>
<dbReference type="GO" id="GO:0006083">
    <property type="term" value="P:acetate metabolic process"/>
    <property type="evidence" value="ECO:0007669"/>
    <property type="project" value="TreeGrafter"/>
</dbReference>
<evidence type="ECO:0000256" key="2">
    <source>
        <dbReference type="ARBA" id="ARBA00022490"/>
    </source>
</evidence>
<evidence type="ECO:0000256" key="4">
    <source>
        <dbReference type="ARBA" id="ARBA00022723"/>
    </source>
</evidence>
<dbReference type="GO" id="GO:0006085">
    <property type="term" value="P:acetyl-CoA biosynthetic process"/>
    <property type="evidence" value="ECO:0007669"/>
    <property type="project" value="UniProtKB-UniRule"/>
</dbReference>
<dbReference type="InterPro" id="IPR000890">
    <property type="entry name" value="Aliphatic_acid_kin_short-chain"/>
</dbReference>
<dbReference type="EC" id="2.7.2.1" evidence="9"/>
<dbReference type="EMBL" id="SNZH01000021">
    <property type="protein sequence ID" value="TDR38386.1"/>
    <property type="molecule type" value="Genomic_DNA"/>
</dbReference>
<keyword evidence="6 9" id="KW-0418">Kinase</keyword>
<evidence type="ECO:0000313" key="11">
    <source>
        <dbReference type="EMBL" id="TDR38386.1"/>
    </source>
</evidence>
<dbReference type="InterPro" id="IPR023865">
    <property type="entry name" value="Aliphatic_acid_kinase_CS"/>
</dbReference>
<protein>
    <recommendedName>
        <fullName evidence="9">Acetate kinase</fullName>
        <ecNumber evidence="9">2.7.2.1</ecNumber>
    </recommendedName>
    <alternativeName>
        <fullName evidence="9">Acetokinase</fullName>
    </alternativeName>
</protein>
<comment type="caution">
    <text evidence="9">Lacks conserved residue(s) required for the propagation of feature annotation.</text>
</comment>
<keyword evidence="5 9" id="KW-0547">Nucleotide-binding</keyword>
<proteinExistence type="inferred from homology"/>
<evidence type="ECO:0000256" key="8">
    <source>
        <dbReference type="ARBA" id="ARBA00022842"/>
    </source>
</evidence>
<dbReference type="RefSeq" id="WP_166654335.1">
    <property type="nucleotide sequence ID" value="NZ_SNZH01000021.1"/>
</dbReference>
<reference evidence="11 12" key="1">
    <citation type="submission" date="2019-03" db="EMBL/GenBank/DDBJ databases">
        <title>Genomic Encyclopedia of Type Strains, Phase IV (KMG-IV): sequencing the most valuable type-strain genomes for metagenomic binning, comparative biology and taxonomic classification.</title>
        <authorList>
            <person name="Goeker M."/>
        </authorList>
    </citation>
    <scope>NUCLEOTIDE SEQUENCE [LARGE SCALE GENOMIC DNA]</scope>
    <source>
        <strain evidence="11 12">DSM 21667</strain>
    </source>
</reference>
<feature type="site" description="Transition state stabilizer" evidence="9">
    <location>
        <position position="219"/>
    </location>
</feature>
<evidence type="ECO:0000256" key="10">
    <source>
        <dbReference type="RuleBase" id="RU003835"/>
    </source>
</evidence>
<evidence type="ECO:0000256" key="6">
    <source>
        <dbReference type="ARBA" id="ARBA00022777"/>
    </source>
</evidence>
<dbReference type="HAMAP" id="MF_00020">
    <property type="entry name" value="Acetate_kinase"/>
    <property type="match status" value="1"/>
</dbReference>
<keyword evidence="12" id="KW-1185">Reference proteome</keyword>
<dbReference type="UniPathway" id="UPA00340">
    <property type="reaction ID" value="UER00458"/>
</dbReference>